<dbReference type="GO" id="GO:0004222">
    <property type="term" value="F:metalloendopeptidase activity"/>
    <property type="evidence" value="ECO:0007669"/>
    <property type="project" value="InterPro"/>
</dbReference>
<evidence type="ECO:0000256" key="10">
    <source>
        <dbReference type="ARBA" id="ARBA00023136"/>
    </source>
</evidence>
<evidence type="ECO:0000256" key="8">
    <source>
        <dbReference type="ARBA" id="ARBA00022989"/>
    </source>
</evidence>
<sequence length="611" mass="69000">MFGNFLYFIIALLIYTTYPPPAQPQMPFSQALGFFAAISLLFAALTRILFKKLEDRIEQGGNGDLHQSFESLIVRQCIIAIGLFAVNIYALELSGYLGRIPVVQSMPTLGAVLFLGIFLGYLCIVWASAHKAHEKLYQTGITRRRYVVSHITFSIPVLLPWFFLSLAADLIYVLPFDAPRAFLNSTTGQILYFLFFLFVIAVFGPALIQYFWGCRPLEPGDARTRIEDLCRRAGVSYREIMKWPLFGGGMITAGVMGLVSQFRYILVTPGLLRYLAPVEIEAVVAHEIGHVKHRHLYFYLIFLAGYMVISFAALDFIVFGAVYLQTVFGAVNAGGETFVSVVFSLAMIVTFFVYFRFGFGYFMRNFERQADISVYRLMDSAVPLITTFHKIAASSGQSPDRPNWHHFSISDRIDYLRKCEANPGWIRRHHRKVRVSMAVYLAIILGLASVGYSLHFGAAGEQLSGKMAEQILTRQIRQQPKDPELHVMLGDLYYSRNNLSAATAAYQRALDLDSDNVAALNNLAWLYATSEPDTEMFKPQQALVLAKKAAERSLAPHVTDTLAEAWFINGQYEKAVETAEKALSAATNRRDYYRGQLRRFEQALNNNHRSR</sequence>
<evidence type="ECO:0000256" key="12">
    <source>
        <dbReference type="SAM" id="Phobius"/>
    </source>
</evidence>
<dbReference type="InterPro" id="IPR019734">
    <property type="entry name" value="TPR_rpt"/>
</dbReference>
<evidence type="ECO:0000256" key="1">
    <source>
        <dbReference type="ARBA" id="ARBA00001947"/>
    </source>
</evidence>
<keyword evidence="4 12" id="KW-0812">Transmembrane</keyword>
<protein>
    <submittedName>
        <fullName evidence="14">Zn-dependent protease with chaperone function</fullName>
    </submittedName>
</protein>
<dbReference type="Gene3D" id="1.25.40.10">
    <property type="entry name" value="Tetratricopeptide repeat domain"/>
    <property type="match status" value="1"/>
</dbReference>
<comment type="cofactor">
    <cofactor evidence="1">
        <name>Zn(2+)</name>
        <dbReference type="ChEBI" id="CHEBI:29105"/>
    </cofactor>
</comment>
<feature type="transmembrane region" description="Helical" evidence="12">
    <location>
        <begin position="34"/>
        <end position="50"/>
    </location>
</feature>
<evidence type="ECO:0000256" key="11">
    <source>
        <dbReference type="PROSITE-ProRule" id="PRU00339"/>
    </source>
</evidence>
<keyword evidence="7" id="KW-0862">Zinc</keyword>
<dbReference type="PANTHER" id="PTHR43221">
    <property type="entry name" value="PROTEASE HTPX"/>
    <property type="match status" value="1"/>
</dbReference>
<evidence type="ECO:0000256" key="9">
    <source>
        <dbReference type="ARBA" id="ARBA00023049"/>
    </source>
</evidence>
<feature type="transmembrane region" description="Helical" evidence="12">
    <location>
        <begin position="111"/>
        <end position="129"/>
    </location>
</feature>
<keyword evidence="15" id="KW-1185">Reference proteome</keyword>
<feature type="transmembrane region" description="Helical" evidence="12">
    <location>
        <begin position="190"/>
        <end position="213"/>
    </location>
</feature>
<keyword evidence="9" id="KW-0482">Metalloprotease</keyword>
<gene>
    <name evidence="14" type="ORF">HNR65_002749</name>
</gene>
<proteinExistence type="predicted"/>
<dbReference type="InterPro" id="IPR050083">
    <property type="entry name" value="HtpX_protease"/>
</dbReference>
<dbReference type="Gene3D" id="3.30.2010.10">
    <property type="entry name" value="Metalloproteases ('zincins'), catalytic domain"/>
    <property type="match status" value="1"/>
</dbReference>
<name>A0A7W0CB47_9BACT</name>
<feature type="transmembrane region" description="Helical" evidence="12">
    <location>
        <begin position="150"/>
        <end position="174"/>
    </location>
</feature>
<reference evidence="14 15" key="1">
    <citation type="submission" date="2020-07" db="EMBL/GenBank/DDBJ databases">
        <title>Genomic Encyclopedia of Type Strains, Phase IV (KMG-IV): sequencing the most valuable type-strain genomes for metagenomic binning, comparative biology and taxonomic classification.</title>
        <authorList>
            <person name="Goeker M."/>
        </authorList>
    </citation>
    <scope>NUCLEOTIDE SEQUENCE [LARGE SCALE GENOMIC DNA]</scope>
    <source>
        <strain evidence="14 15">DSM 17721</strain>
    </source>
</reference>
<evidence type="ECO:0000256" key="7">
    <source>
        <dbReference type="ARBA" id="ARBA00022833"/>
    </source>
</evidence>
<evidence type="ECO:0000313" key="15">
    <source>
        <dbReference type="Proteomes" id="UP000525298"/>
    </source>
</evidence>
<keyword evidence="5" id="KW-0479">Metal-binding</keyword>
<organism evidence="14 15">
    <name type="scientific">Desulfosalsimonas propionicica</name>
    <dbReference type="NCBI Taxonomy" id="332175"/>
    <lineage>
        <taxon>Bacteria</taxon>
        <taxon>Pseudomonadati</taxon>
        <taxon>Thermodesulfobacteriota</taxon>
        <taxon>Desulfobacteria</taxon>
        <taxon>Desulfobacterales</taxon>
        <taxon>Desulfosalsimonadaceae</taxon>
        <taxon>Desulfosalsimonas</taxon>
    </lineage>
</organism>
<dbReference type="AlphaFoldDB" id="A0A7W0CB47"/>
<keyword evidence="8 12" id="KW-1133">Transmembrane helix</keyword>
<evidence type="ECO:0000313" key="14">
    <source>
        <dbReference type="EMBL" id="MBA2882402.1"/>
    </source>
</evidence>
<dbReference type="Proteomes" id="UP000525298">
    <property type="component" value="Unassembled WGS sequence"/>
</dbReference>
<feature type="repeat" description="TPR" evidence="11">
    <location>
        <begin position="483"/>
        <end position="516"/>
    </location>
</feature>
<dbReference type="PROSITE" id="PS50005">
    <property type="entry name" value="TPR"/>
    <property type="match status" value="1"/>
</dbReference>
<comment type="caution">
    <text evidence="14">The sequence shown here is derived from an EMBL/GenBank/DDBJ whole genome shotgun (WGS) entry which is preliminary data.</text>
</comment>
<accession>A0A7W0CB47</accession>
<evidence type="ECO:0000256" key="2">
    <source>
        <dbReference type="ARBA" id="ARBA00022475"/>
    </source>
</evidence>
<evidence type="ECO:0000256" key="6">
    <source>
        <dbReference type="ARBA" id="ARBA00022801"/>
    </source>
</evidence>
<keyword evidence="2" id="KW-1003">Cell membrane</keyword>
<evidence type="ECO:0000256" key="3">
    <source>
        <dbReference type="ARBA" id="ARBA00022670"/>
    </source>
</evidence>
<dbReference type="SUPFAM" id="SSF48452">
    <property type="entry name" value="TPR-like"/>
    <property type="match status" value="1"/>
</dbReference>
<evidence type="ECO:0000259" key="13">
    <source>
        <dbReference type="Pfam" id="PF01435"/>
    </source>
</evidence>
<dbReference type="Pfam" id="PF01435">
    <property type="entry name" value="Peptidase_M48"/>
    <property type="match status" value="1"/>
</dbReference>
<dbReference type="PANTHER" id="PTHR43221:SF2">
    <property type="entry name" value="PROTEASE HTPX HOMOLOG"/>
    <property type="match status" value="1"/>
</dbReference>
<dbReference type="GO" id="GO:0006508">
    <property type="term" value="P:proteolysis"/>
    <property type="evidence" value="ECO:0007669"/>
    <property type="project" value="UniProtKB-KW"/>
</dbReference>
<dbReference type="InterPro" id="IPR001915">
    <property type="entry name" value="Peptidase_M48"/>
</dbReference>
<keyword evidence="11" id="KW-0802">TPR repeat</keyword>
<dbReference type="EMBL" id="JACDUS010000009">
    <property type="protein sequence ID" value="MBA2882402.1"/>
    <property type="molecule type" value="Genomic_DNA"/>
</dbReference>
<keyword evidence="10 12" id="KW-0472">Membrane</keyword>
<dbReference type="GO" id="GO:0046872">
    <property type="term" value="F:metal ion binding"/>
    <property type="evidence" value="ECO:0007669"/>
    <property type="project" value="UniProtKB-KW"/>
</dbReference>
<evidence type="ECO:0000256" key="4">
    <source>
        <dbReference type="ARBA" id="ARBA00022692"/>
    </source>
</evidence>
<feature type="transmembrane region" description="Helical" evidence="12">
    <location>
        <begin position="437"/>
        <end position="458"/>
    </location>
</feature>
<feature type="domain" description="Peptidase M48" evidence="13">
    <location>
        <begin position="222"/>
        <end position="417"/>
    </location>
</feature>
<dbReference type="SMART" id="SM00028">
    <property type="entry name" value="TPR"/>
    <property type="match status" value="2"/>
</dbReference>
<feature type="transmembrane region" description="Helical" evidence="12">
    <location>
        <begin position="71"/>
        <end position="91"/>
    </location>
</feature>
<feature type="transmembrane region" description="Helical" evidence="12">
    <location>
        <begin position="296"/>
        <end position="325"/>
    </location>
</feature>
<feature type="transmembrane region" description="Helical" evidence="12">
    <location>
        <begin position="337"/>
        <end position="359"/>
    </location>
</feature>
<dbReference type="InterPro" id="IPR011990">
    <property type="entry name" value="TPR-like_helical_dom_sf"/>
</dbReference>
<dbReference type="Pfam" id="PF13414">
    <property type="entry name" value="TPR_11"/>
    <property type="match status" value="1"/>
</dbReference>
<evidence type="ECO:0000256" key="5">
    <source>
        <dbReference type="ARBA" id="ARBA00022723"/>
    </source>
</evidence>
<dbReference type="CDD" id="cd07345">
    <property type="entry name" value="M48A_Ste24p-like"/>
    <property type="match status" value="1"/>
</dbReference>
<keyword evidence="6" id="KW-0378">Hydrolase</keyword>
<dbReference type="RefSeq" id="WP_181552038.1">
    <property type="nucleotide sequence ID" value="NZ_JACDUS010000009.1"/>
</dbReference>
<keyword evidence="3 14" id="KW-0645">Protease</keyword>